<dbReference type="Proteomes" id="UP000233440">
    <property type="component" value="Unassembled WGS sequence"/>
</dbReference>
<sequence>MKMQEIIANIEEKRKEMIEIALTSSFNDEKVIQASDKLDQLLNQYEALKNSNKK</sequence>
<accession>A0A2N3LDM5</accession>
<dbReference type="InterPro" id="IPR036638">
    <property type="entry name" value="HLH_DNA-bd_sf"/>
</dbReference>
<evidence type="ECO:0000313" key="2">
    <source>
        <dbReference type="Proteomes" id="UP000233440"/>
    </source>
</evidence>
<dbReference type="EMBL" id="PIQO01000030">
    <property type="protein sequence ID" value="PKR82706.1"/>
    <property type="molecule type" value="Genomic_DNA"/>
</dbReference>
<dbReference type="RefSeq" id="WP_101356542.1">
    <property type="nucleotide sequence ID" value="NZ_PIQO01000030.1"/>
</dbReference>
<dbReference type="Gene3D" id="4.10.280.10">
    <property type="entry name" value="Helix-loop-helix DNA-binding domain"/>
    <property type="match status" value="1"/>
</dbReference>
<proteinExistence type="predicted"/>
<evidence type="ECO:0000313" key="1">
    <source>
        <dbReference type="EMBL" id="PKR82706.1"/>
    </source>
</evidence>
<dbReference type="SUPFAM" id="SSF140500">
    <property type="entry name" value="BAS1536-like"/>
    <property type="match status" value="1"/>
</dbReference>
<dbReference type="Pfam" id="PF09388">
    <property type="entry name" value="SpoOE-like"/>
    <property type="match status" value="1"/>
</dbReference>
<name>A0A2N3LDM5_9BACI</name>
<reference evidence="1 2" key="1">
    <citation type="submission" date="2017-11" db="EMBL/GenBank/DDBJ databases">
        <title>Bacillus camelliae sp. nov., isolated from pu'er tea.</title>
        <authorList>
            <person name="Niu L."/>
        </authorList>
    </citation>
    <scope>NUCLEOTIDE SEQUENCE [LARGE SCALE GENOMIC DNA]</scope>
    <source>
        <strain evidence="1 2">7578-1</strain>
    </source>
</reference>
<dbReference type="PANTHER" id="PTHR41263:SF1">
    <property type="entry name" value="ASPARTYL-PHOSPHATE PHOSPHATASE YISI"/>
    <property type="match status" value="1"/>
</dbReference>
<dbReference type="GO" id="GO:0046983">
    <property type="term" value="F:protein dimerization activity"/>
    <property type="evidence" value="ECO:0007669"/>
    <property type="project" value="InterPro"/>
</dbReference>
<keyword evidence="2" id="KW-1185">Reference proteome</keyword>
<dbReference type="OrthoDB" id="2649371at2"/>
<dbReference type="InterPro" id="IPR037208">
    <property type="entry name" value="Spo0E-like_sf"/>
</dbReference>
<dbReference type="InterPro" id="IPR053028">
    <property type="entry name" value="Spo0E-like_phosphatase"/>
</dbReference>
<dbReference type="InterPro" id="IPR018540">
    <property type="entry name" value="Spo0E-like"/>
</dbReference>
<dbReference type="AlphaFoldDB" id="A0A2N3LDM5"/>
<comment type="caution">
    <text evidence="1">The sequence shown here is derived from an EMBL/GenBank/DDBJ whole genome shotgun (WGS) entry which is preliminary data.</text>
</comment>
<organism evidence="1 2">
    <name type="scientific">Heyndrickxia camelliae</name>
    <dbReference type="NCBI Taxonomy" id="1707093"/>
    <lineage>
        <taxon>Bacteria</taxon>
        <taxon>Bacillati</taxon>
        <taxon>Bacillota</taxon>
        <taxon>Bacilli</taxon>
        <taxon>Bacillales</taxon>
        <taxon>Bacillaceae</taxon>
        <taxon>Heyndrickxia</taxon>
    </lineage>
</organism>
<protein>
    <submittedName>
        <fullName evidence="1">Aspartyl-phosphate phosphatase Spo0E family protein</fullName>
    </submittedName>
</protein>
<gene>
    <name evidence="1" type="ORF">CWO92_23005</name>
</gene>
<dbReference type="PANTHER" id="PTHR41263">
    <property type="entry name" value="ASPARTYL-PHOSPHATE PHOSPHATASE YISI"/>
    <property type="match status" value="1"/>
</dbReference>
<dbReference type="GO" id="GO:0043937">
    <property type="term" value="P:regulation of sporulation"/>
    <property type="evidence" value="ECO:0007669"/>
    <property type="project" value="InterPro"/>
</dbReference>